<evidence type="ECO:0000259" key="1">
    <source>
        <dbReference type="Pfam" id="PF18899"/>
    </source>
</evidence>
<dbReference type="AlphaFoldDB" id="A0A9D1R716"/>
<dbReference type="EMBL" id="DXGH01000064">
    <property type="protein sequence ID" value="HIW82150.1"/>
    <property type="molecule type" value="Genomic_DNA"/>
</dbReference>
<feature type="domain" description="DUF5655" evidence="1">
    <location>
        <begin position="15"/>
        <end position="121"/>
    </location>
</feature>
<accession>A0A9D1R716</accession>
<reference evidence="2" key="2">
    <citation type="submission" date="2021-04" db="EMBL/GenBank/DDBJ databases">
        <authorList>
            <person name="Gilroy R."/>
        </authorList>
    </citation>
    <scope>NUCLEOTIDE SEQUENCE</scope>
    <source>
        <strain evidence="2">CHK195-6426</strain>
    </source>
</reference>
<evidence type="ECO:0000313" key="3">
    <source>
        <dbReference type="Proteomes" id="UP000824265"/>
    </source>
</evidence>
<dbReference type="InterPro" id="IPR043714">
    <property type="entry name" value="DUF5655"/>
</dbReference>
<gene>
    <name evidence="2" type="ORF">H9742_11665</name>
</gene>
<proteinExistence type="predicted"/>
<protein>
    <recommendedName>
        <fullName evidence="1">DUF5655 domain-containing protein</fullName>
    </recommendedName>
</protein>
<dbReference type="Proteomes" id="UP000824265">
    <property type="component" value="Unassembled WGS sequence"/>
</dbReference>
<sequence>MDADTLLFFEGHMGALPLYEKLEEQILTDIDNVRIKVQKSQISFYNKHMFACVSFARVRKKKDCPENYIVVTFGLEHKADSFRIDIATEPYPNRWTHHLLISDLDEIDEELIGWIKEAAEFAWQK</sequence>
<name>A0A9D1R716_9FIRM</name>
<dbReference type="RefSeq" id="WP_318705564.1">
    <property type="nucleotide sequence ID" value="NZ_CALWMU010000037.1"/>
</dbReference>
<dbReference type="Pfam" id="PF18899">
    <property type="entry name" value="DUF5655"/>
    <property type="match status" value="1"/>
</dbReference>
<reference evidence="2" key="1">
    <citation type="journal article" date="2021" name="PeerJ">
        <title>Extensive microbial diversity within the chicken gut microbiome revealed by metagenomics and culture.</title>
        <authorList>
            <person name="Gilroy R."/>
            <person name="Ravi A."/>
            <person name="Getino M."/>
            <person name="Pursley I."/>
            <person name="Horton D.L."/>
            <person name="Alikhan N.F."/>
            <person name="Baker D."/>
            <person name="Gharbi K."/>
            <person name="Hall N."/>
            <person name="Watson M."/>
            <person name="Adriaenssens E.M."/>
            <person name="Foster-Nyarko E."/>
            <person name="Jarju S."/>
            <person name="Secka A."/>
            <person name="Antonio M."/>
            <person name="Oren A."/>
            <person name="Chaudhuri R.R."/>
            <person name="La Ragione R."/>
            <person name="Hildebrand F."/>
            <person name="Pallen M.J."/>
        </authorList>
    </citation>
    <scope>NUCLEOTIDE SEQUENCE</scope>
    <source>
        <strain evidence="2">CHK195-6426</strain>
    </source>
</reference>
<comment type="caution">
    <text evidence="2">The sequence shown here is derived from an EMBL/GenBank/DDBJ whole genome shotgun (WGS) entry which is preliminary data.</text>
</comment>
<evidence type="ECO:0000313" key="2">
    <source>
        <dbReference type="EMBL" id="HIW82150.1"/>
    </source>
</evidence>
<organism evidence="2 3">
    <name type="scientific">Candidatus Acetatifactor stercoripullorum</name>
    <dbReference type="NCBI Taxonomy" id="2838414"/>
    <lineage>
        <taxon>Bacteria</taxon>
        <taxon>Bacillati</taxon>
        <taxon>Bacillota</taxon>
        <taxon>Clostridia</taxon>
        <taxon>Lachnospirales</taxon>
        <taxon>Lachnospiraceae</taxon>
        <taxon>Acetatifactor</taxon>
    </lineage>
</organism>